<evidence type="ECO:0008006" key="2">
    <source>
        <dbReference type="Google" id="ProtNLM"/>
    </source>
</evidence>
<accession>A0A6C0C7F0</accession>
<name>A0A6C0C7F0_9ZZZZ</name>
<evidence type="ECO:0000313" key="1">
    <source>
        <dbReference type="EMBL" id="QHT00488.1"/>
    </source>
</evidence>
<dbReference type="PANTHER" id="PTHR32134:SF92">
    <property type="entry name" value="FNIP REPEAT-CONTAINING PROTEIN"/>
    <property type="match status" value="1"/>
</dbReference>
<proteinExistence type="predicted"/>
<sequence length="241" mass="28256">MYNYDIFSQICKHLKDKEKINLSAATTVTNDFKYRLIYVDQISWKKIHKLSFYDNFESIIIDTCHYRFSKNAKNVTICCYPNCIICTMSPDFEIPATVTHLTLHQDVRYPSPIIIPSGYIQYFAQHLKTKIPGSVTHLTFSGFFNERINDYIPNSVTHLRFGECFNQSLENDIPNSVTHLSFDYDYNFDTPLPASVTHLKIGMDGRYILKTYGEELKNYDTIYVRNNRKYISSVKEFVHIF</sequence>
<dbReference type="EMBL" id="MN739355">
    <property type="protein sequence ID" value="QHT00488.1"/>
    <property type="molecule type" value="Genomic_DNA"/>
</dbReference>
<dbReference type="AlphaFoldDB" id="A0A6C0C7F0"/>
<dbReference type="InterPro" id="IPR051251">
    <property type="entry name" value="STK_FNIP-Repeat"/>
</dbReference>
<reference evidence="1" key="1">
    <citation type="journal article" date="2020" name="Nature">
        <title>Giant virus diversity and host interactions through global metagenomics.</title>
        <authorList>
            <person name="Schulz F."/>
            <person name="Roux S."/>
            <person name="Paez-Espino D."/>
            <person name="Jungbluth S."/>
            <person name="Walsh D.A."/>
            <person name="Denef V.J."/>
            <person name="McMahon K.D."/>
            <person name="Konstantinidis K.T."/>
            <person name="Eloe-Fadrosh E.A."/>
            <person name="Kyrpides N.C."/>
            <person name="Woyke T."/>
        </authorList>
    </citation>
    <scope>NUCLEOTIDE SEQUENCE</scope>
    <source>
        <strain evidence="1">GVMAG-M-3300020192-26</strain>
    </source>
</reference>
<dbReference type="Pfam" id="PF05725">
    <property type="entry name" value="FNIP"/>
    <property type="match status" value="2"/>
</dbReference>
<dbReference type="PANTHER" id="PTHR32134">
    <property type="entry name" value="FNIP REPEAT-CONTAINING PROTEIN"/>
    <property type="match status" value="1"/>
</dbReference>
<organism evidence="1">
    <name type="scientific">viral metagenome</name>
    <dbReference type="NCBI Taxonomy" id="1070528"/>
    <lineage>
        <taxon>unclassified sequences</taxon>
        <taxon>metagenomes</taxon>
        <taxon>organismal metagenomes</taxon>
    </lineage>
</organism>
<dbReference type="InterPro" id="IPR008615">
    <property type="entry name" value="FNIP"/>
</dbReference>
<protein>
    <recommendedName>
        <fullName evidence="2">F-box and FNIP repeat-containing protein</fullName>
    </recommendedName>
</protein>